<gene>
    <name evidence="2" type="ORF">ACFQ11_37585</name>
</gene>
<sequence>VVVTAGGDPAPAAPPAATAPPADARSFLLASAEKAERAPAAAGRYWYTEYTTGQVIDTKTDPATVRPPADGRRPRPEKLPYTYELRHGQRSWIARDGDDPSRTVTGIGAEAVFPTPEDEAAWKRAGSEPLVPEELRRESVNDYDMAIFYQLGNGRLSTADLRKLPTDAAGLAAELRRRFDADARRSEADARGADPEVRRFIEETRPSFSEFVFTAAADLLAGPLTPGTKAALYRVLAARPDVRSPGTATDPLGRRGVALVLPMTASDQALGVRLIIDPESAELLAYDSGVLTMSYTRTGWVDRIGARP</sequence>
<keyword evidence="3" id="KW-1185">Reference proteome</keyword>
<proteinExistence type="predicted"/>
<reference evidence="3" key="1">
    <citation type="journal article" date="2019" name="Int. J. Syst. Evol. Microbiol.">
        <title>The Global Catalogue of Microorganisms (GCM) 10K type strain sequencing project: providing services to taxonomists for standard genome sequencing and annotation.</title>
        <authorList>
            <consortium name="The Broad Institute Genomics Platform"/>
            <consortium name="The Broad Institute Genome Sequencing Center for Infectious Disease"/>
            <person name="Wu L."/>
            <person name="Ma J."/>
        </authorList>
    </citation>
    <scope>NUCLEOTIDE SEQUENCE [LARGE SCALE GENOMIC DNA]</scope>
    <source>
        <strain evidence="3">JCM 31202</strain>
    </source>
</reference>
<evidence type="ECO:0000313" key="2">
    <source>
        <dbReference type="EMBL" id="MFD0906136.1"/>
    </source>
</evidence>
<organism evidence="2 3">
    <name type="scientific">Actinomadura sediminis</name>
    <dbReference type="NCBI Taxonomy" id="1038904"/>
    <lineage>
        <taxon>Bacteria</taxon>
        <taxon>Bacillati</taxon>
        <taxon>Actinomycetota</taxon>
        <taxon>Actinomycetes</taxon>
        <taxon>Streptosporangiales</taxon>
        <taxon>Thermomonosporaceae</taxon>
        <taxon>Actinomadura</taxon>
    </lineage>
</organism>
<evidence type="ECO:0000256" key="1">
    <source>
        <dbReference type="SAM" id="MobiDB-lite"/>
    </source>
</evidence>
<feature type="compositionally biased region" description="Basic and acidic residues" evidence="1">
    <location>
        <begin position="69"/>
        <end position="78"/>
    </location>
</feature>
<dbReference type="Proteomes" id="UP001596972">
    <property type="component" value="Unassembled WGS sequence"/>
</dbReference>
<name>A0ABW3F522_9ACTN</name>
<feature type="region of interest" description="Disordered" evidence="1">
    <location>
        <begin position="57"/>
        <end position="78"/>
    </location>
</feature>
<feature type="non-terminal residue" evidence="2">
    <location>
        <position position="1"/>
    </location>
</feature>
<comment type="caution">
    <text evidence="2">The sequence shown here is derived from an EMBL/GenBank/DDBJ whole genome shotgun (WGS) entry which is preliminary data.</text>
</comment>
<accession>A0ABW3F522</accession>
<feature type="region of interest" description="Disordered" evidence="1">
    <location>
        <begin position="1"/>
        <end position="22"/>
    </location>
</feature>
<protein>
    <recommendedName>
        <fullName evidence="4">CU044_5270 family protein</fullName>
    </recommendedName>
</protein>
<dbReference type="EMBL" id="JBHTJA010000234">
    <property type="protein sequence ID" value="MFD0906136.1"/>
    <property type="molecule type" value="Genomic_DNA"/>
</dbReference>
<evidence type="ECO:0008006" key="4">
    <source>
        <dbReference type="Google" id="ProtNLM"/>
    </source>
</evidence>
<evidence type="ECO:0000313" key="3">
    <source>
        <dbReference type="Proteomes" id="UP001596972"/>
    </source>
</evidence>
<feature type="compositionally biased region" description="Low complexity" evidence="1">
    <location>
        <begin position="1"/>
        <end position="10"/>
    </location>
</feature>